<feature type="region of interest" description="Disordered" evidence="1">
    <location>
        <begin position="1"/>
        <end position="42"/>
    </location>
</feature>
<organism evidence="2 3">
    <name type="scientific">Eumeta variegata</name>
    <name type="common">Bagworm moth</name>
    <name type="synonym">Eumeta japonica</name>
    <dbReference type="NCBI Taxonomy" id="151549"/>
    <lineage>
        <taxon>Eukaryota</taxon>
        <taxon>Metazoa</taxon>
        <taxon>Ecdysozoa</taxon>
        <taxon>Arthropoda</taxon>
        <taxon>Hexapoda</taxon>
        <taxon>Insecta</taxon>
        <taxon>Pterygota</taxon>
        <taxon>Neoptera</taxon>
        <taxon>Endopterygota</taxon>
        <taxon>Lepidoptera</taxon>
        <taxon>Glossata</taxon>
        <taxon>Ditrysia</taxon>
        <taxon>Tineoidea</taxon>
        <taxon>Psychidae</taxon>
        <taxon>Oiketicinae</taxon>
        <taxon>Eumeta</taxon>
    </lineage>
</organism>
<protein>
    <submittedName>
        <fullName evidence="2">Uncharacterized protein</fullName>
    </submittedName>
</protein>
<name>A0A4C1W9Q1_EUMVA</name>
<comment type="caution">
    <text evidence="2">The sequence shown here is derived from an EMBL/GenBank/DDBJ whole genome shotgun (WGS) entry which is preliminary data.</text>
</comment>
<evidence type="ECO:0000313" key="3">
    <source>
        <dbReference type="Proteomes" id="UP000299102"/>
    </source>
</evidence>
<accession>A0A4C1W9Q1</accession>
<sequence>MPGGVGLQVSRLQLQLTKTGPPERNERARPGGAGAAPSSRRPRRLRRRFIAICVRSDSTRPVYLNKKLLCNARRTHCAISLFGAAEHANRIGRAAIARRGRDSAARDGGLWPAVNRRR</sequence>
<dbReference type="AlphaFoldDB" id="A0A4C1W9Q1"/>
<feature type="region of interest" description="Disordered" evidence="1">
    <location>
        <begin position="98"/>
        <end position="118"/>
    </location>
</feature>
<dbReference type="Proteomes" id="UP000299102">
    <property type="component" value="Unassembled WGS sequence"/>
</dbReference>
<proteinExistence type="predicted"/>
<evidence type="ECO:0000256" key="1">
    <source>
        <dbReference type="SAM" id="MobiDB-lite"/>
    </source>
</evidence>
<evidence type="ECO:0000313" key="2">
    <source>
        <dbReference type="EMBL" id="GBP47761.1"/>
    </source>
</evidence>
<reference evidence="2 3" key="1">
    <citation type="journal article" date="2019" name="Commun. Biol.">
        <title>The bagworm genome reveals a unique fibroin gene that provides high tensile strength.</title>
        <authorList>
            <person name="Kono N."/>
            <person name="Nakamura H."/>
            <person name="Ohtoshi R."/>
            <person name="Tomita M."/>
            <person name="Numata K."/>
            <person name="Arakawa K."/>
        </authorList>
    </citation>
    <scope>NUCLEOTIDE SEQUENCE [LARGE SCALE GENOMIC DNA]</scope>
</reference>
<dbReference type="EMBL" id="BGZK01000509">
    <property type="protein sequence ID" value="GBP47761.1"/>
    <property type="molecule type" value="Genomic_DNA"/>
</dbReference>
<keyword evidence="3" id="KW-1185">Reference proteome</keyword>
<gene>
    <name evidence="2" type="ORF">EVAR_24011_1</name>
</gene>